<protein>
    <recommendedName>
        <fullName evidence="2">Cyanovirin-N domain-containing protein</fullName>
    </recommendedName>
</protein>
<name>A0A136IND3_9PEZI</name>
<dbReference type="Pfam" id="PF08881">
    <property type="entry name" value="CVNH"/>
    <property type="match status" value="1"/>
</dbReference>
<evidence type="ECO:0000256" key="1">
    <source>
        <dbReference type="SAM" id="SignalP"/>
    </source>
</evidence>
<keyword evidence="4" id="KW-1185">Reference proteome</keyword>
<gene>
    <name evidence="3" type="ORF">Micbo1qcDRAFT_209088</name>
</gene>
<dbReference type="EMBL" id="KQ964268">
    <property type="protein sequence ID" value="KXJ86394.1"/>
    <property type="molecule type" value="Genomic_DNA"/>
</dbReference>
<keyword evidence="1" id="KW-0732">Signal</keyword>
<evidence type="ECO:0000313" key="4">
    <source>
        <dbReference type="Proteomes" id="UP000070501"/>
    </source>
</evidence>
<accession>A0A136IND3</accession>
<evidence type="ECO:0000259" key="2">
    <source>
        <dbReference type="Pfam" id="PF08881"/>
    </source>
</evidence>
<dbReference type="InterPro" id="IPR036673">
    <property type="entry name" value="Cyanovirin-N_sf"/>
</dbReference>
<evidence type="ECO:0000313" key="3">
    <source>
        <dbReference type="EMBL" id="KXJ86394.1"/>
    </source>
</evidence>
<dbReference type="OrthoDB" id="4741846at2759"/>
<feature type="chain" id="PRO_5007292881" description="Cyanovirin-N domain-containing protein" evidence="1">
    <location>
        <begin position="18"/>
        <end position="257"/>
    </location>
</feature>
<feature type="domain" description="Cyanovirin-N" evidence="2">
    <location>
        <begin position="23"/>
        <end position="115"/>
    </location>
</feature>
<sequence>MLPKIAVAAAFTSLAAAGILQECINISYRQDWLVADCLTGDGTGTRINSAVYIENKFTNNDANLRWQANGGYRLSCRGCTMVGTIFSCSCRPNFLDYRQTSINIEEHIGVYKGYLLSNLTGPPQIPSKSSTVPVPSDFSYTLRVGSTNCTSPENYDDCDSTKPSARPADCGEGVLASSAVGSDCLVNRWYFPWEVYTSFQSINPAPAVSNAWSFTVYDGYQCNGAVLGKAAPGTCSKYSKYGVGVKVEPLFNGDWRV</sequence>
<feature type="signal peptide" evidence="1">
    <location>
        <begin position="1"/>
        <end position="17"/>
    </location>
</feature>
<reference evidence="4" key="1">
    <citation type="submission" date="2016-02" db="EMBL/GenBank/DDBJ databases">
        <title>Draft genome sequence of Microdochium bolleyi, a fungal endophyte of beachgrass.</title>
        <authorList>
            <consortium name="DOE Joint Genome Institute"/>
            <person name="David A.S."/>
            <person name="May G."/>
            <person name="Haridas S."/>
            <person name="Lim J."/>
            <person name="Wang M."/>
            <person name="Labutti K."/>
            <person name="Lipzen A."/>
            <person name="Barry K."/>
            <person name="Grigoriev I.V."/>
        </authorList>
    </citation>
    <scope>NUCLEOTIDE SEQUENCE [LARGE SCALE GENOMIC DNA]</scope>
    <source>
        <strain evidence="4">J235TASD1</strain>
    </source>
</reference>
<dbReference type="InterPro" id="IPR011058">
    <property type="entry name" value="Cyanovirin-N"/>
</dbReference>
<dbReference type="Gene3D" id="2.30.60.10">
    <property type="entry name" value="Cyanovirin-N"/>
    <property type="match status" value="1"/>
</dbReference>
<organism evidence="3 4">
    <name type="scientific">Microdochium bolleyi</name>
    <dbReference type="NCBI Taxonomy" id="196109"/>
    <lineage>
        <taxon>Eukaryota</taxon>
        <taxon>Fungi</taxon>
        <taxon>Dikarya</taxon>
        <taxon>Ascomycota</taxon>
        <taxon>Pezizomycotina</taxon>
        <taxon>Sordariomycetes</taxon>
        <taxon>Xylariomycetidae</taxon>
        <taxon>Xylariales</taxon>
        <taxon>Microdochiaceae</taxon>
        <taxon>Microdochium</taxon>
    </lineage>
</organism>
<dbReference type="Proteomes" id="UP000070501">
    <property type="component" value="Unassembled WGS sequence"/>
</dbReference>
<proteinExistence type="predicted"/>
<dbReference type="STRING" id="196109.A0A136IND3"/>
<dbReference type="AlphaFoldDB" id="A0A136IND3"/>
<dbReference type="SUPFAM" id="SSF51322">
    <property type="entry name" value="Cyanovirin-N"/>
    <property type="match status" value="1"/>
</dbReference>
<dbReference type="InParanoid" id="A0A136IND3"/>